<accession>A0ABW9E5W6</accession>
<evidence type="ECO:0000313" key="2">
    <source>
        <dbReference type="Proteomes" id="UP001629432"/>
    </source>
</evidence>
<comment type="caution">
    <text evidence="1">The sequence shown here is derived from an EMBL/GenBank/DDBJ whole genome shotgun (WGS) entry which is preliminary data.</text>
</comment>
<evidence type="ECO:0000313" key="1">
    <source>
        <dbReference type="EMBL" id="MFM0641671.1"/>
    </source>
</evidence>
<organism evidence="1 2">
    <name type="scientific">Paraburkholderia metrosideri</name>
    <dbReference type="NCBI Taxonomy" id="580937"/>
    <lineage>
        <taxon>Bacteria</taxon>
        <taxon>Pseudomonadati</taxon>
        <taxon>Pseudomonadota</taxon>
        <taxon>Betaproteobacteria</taxon>
        <taxon>Burkholderiales</taxon>
        <taxon>Burkholderiaceae</taxon>
        <taxon>Paraburkholderia</taxon>
    </lineage>
</organism>
<gene>
    <name evidence="1" type="ORF">PQQ63_33800</name>
</gene>
<dbReference type="Proteomes" id="UP001629432">
    <property type="component" value="Unassembled WGS sequence"/>
</dbReference>
<name>A0ABW9E5W6_9BURK</name>
<protein>
    <submittedName>
        <fullName evidence="1">Uncharacterized protein</fullName>
    </submittedName>
</protein>
<reference evidence="1 2" key="1">
    <citation type="journal article" date="2024" name="Chem. Sci.">
        <title>Discovery of megapolipeptins by genome mining of a Burkholderiales bacteria collection.</title>
        <authorList>
            <person name="Paulo B.S."/>
            <person name="Recchia M.J.J."/>
            <person name="Lee S."/>
            <person name="Fergusson C.H."/>
            <person name="Romanowski S.B."/>
            <person name="Hernandez A."/>
            <person name="Krull N."/>
            <person name="Liu D.Y."/>
            <person name="Cavanagh H."/>
            <person name="Bos A."/>
            <person name="Gray C.A."/>
            <person name="Murphy B.T."/>
            <person name="Linington R.G."/>
            <person name="Eustaquio A.S."/>
        </authorList>
    </citation>
    <scope>NUCLEOTIDE SEQUENCE [LARGE SCALE GENOMIC DNA]</scope>
    <source>
        <strain evidence="1 2">RL17-338-BIC-A</strain>
    </source>
</reference>
<sequence>MSIANEAVKKRNEKPKKSTITRWNSNCIADPDPTAYATAKRRPCSQTSWIRRLRSVLNRWYWQPMNYVRFMADLYLGMLLTSRKRDAIGQEDVALVGLARWFGFAQLLAQMLIHLGTHYAFDEWLVEREHQVFDIGRRQCPFVLTKRIRSEAFF</sequence>
<keyword evidence="2" id="KW-1185">Reference proteome</keyword>
<proteinExistence type="predicted"/>
<dbReference type="EMBL" id="JAQQCF010000046">
    <property type="protein sequence ID" value="MFM0641671.1"/>
    <property type="molecule type" value="Genomic_DNA"/>
</dbReference>
<dbReference type="RefSeq" id="WP_408242113.1">
    <property type="nucleotide sequence ID" value="NZ_JAQQCF010000046.1"/>
</dbReference>